<dbReference type="AlphaFoldDB" id="H1VZU2"/>
<reference evidence="2" key="1">
    <citation type="journal article" date="2012" name="Nat. Genet.">
        <title>Lifestyle transitions in plant pathogenic Colletotrichum fungi deciphered by genome and transcriptome analyses.</title>
        <authorList>
            <person name="O'Connell R.J."/>
            <person name="Thon M.R."/>
            <person name="Hacquard S."/>
            <person name="Amyotte S.G."/>
            <person name="Kleemann J."/>
            <person name="Torres M.F."/>
            <person name="Damm U."/>
            <person name="Buiate E.A."/>
            <person name="Epstein L."/>
            <person name="Alkan N."/>
            <person name="Altmueller J."/>
            <person name="Alvarado-Balderrama L."/>
            <person name="Bauser C.A."/>
            <person name="Becker C."/>
            <person name="Birren B.W."/>
            <person name="Chen Z."/>
            <person name="Choi J."/>
            <person name="Crouch J.A."/>
            <person name="Duvick J.P."/>
            <person name="Farman M.A."/>
            <person name="Gan P."/>
            <person name="Heiman D."/>
            <person name="Henrissat B."/>
            <person name="Howard R.J."/>
            <person name="Kabbage M."/>
            <person name="Koch C."/>
            <person name="Kracher B."/>
            <person name="Kubo Y."/>
            <person name="Law A.D."/>
            <person name="Lebrun M.-H."/>
            <person name="Lee Y.-H."/>
            <person name="Miyara I."/>
            <person name="Moore N."/>
            <person name="Neumann U."/>
            <person name="Nordstroem K."/>
            <person name="Panaccione D.G."/>
            <person name="Panstruga R."/>
            <person name="Place M."/>
            <person name="Proctor R.H."/>
            <person name="Prusky D."/>
            <person name="Rech G."/>
            <person name="Reinhardt R."/>
            <person name="Rollins J.A."/>
            <person name="Rounsley S."/>
            <person name="Schardl C.L."/>
            <person name="Schwartz D.C."/>
            <person name="Shenoy N."/>
            <person name="Shirasu K."/>
            <person name="Sikhakolli U.R."/>
            <person name="Stueber K."/>
            <person name="Sukno S.A."/>
            <person name="Sweigard J.A."/>
            <person name="Takano Y."/>
            <person name="Takahara H."/>
            <person name="Trail F."/>
            <person name="van der Does H.C."/>
            <person name="Voll L.M."/>
            <person name="Will I."/>
            <person name="Young S."/>
            <person name="Zeng Q."/>
            <person name="Zhang J."/>
            <person name="Zhou S."/>
            <person name="Dickman M.B."/>
            <person name="Schulze-Lefert P."/>
            <person name="Ver Loren van Themaat E."/>
            <person name="Ma L.-J."/>
            <person name="Vaillancourt L.J."/>
        </authorList>
    </citation>
    <scope>NUCLEOTIDE SEQUENCE [LARGE SCALE GENOMIC DNA]</scope>
    <source>
        <strain evidence="2">IMI 349063</strain>
    </source>
</reference>
<protein>
    <submittedName>
        <fullName evidence="1">DszA family Xenobiotic compound monooxygenase</fullName>
    </submittedName>
</protein>
<evidence type="ECO:0000313" key="2">
    <source>
        <dbReference type="Proteomes" id="UP000007174"/>
    </source>
</evidence>
<dbReference type="Proteomes" id="UP000007174">
    <property type="component" value="Unassembled WGS sequence"/>
</dbReference>
<dbReference type="eggNOG" id="ENOG502QSR6">
    <property type="taxonomic scope" value="Eukaryota"/>
</dbReference>
<keyword evidence="1" id="KW-0503">Monooxygenase</keyword>
<gene>
    <name evidence="1" type="ORF">CH063_14726</name>
</gene>
<organism evidence="1 2">
    <name type="scientific">Colletotrichum higginsianum (strain IMI 349063)</name>
    <name type="common">Crucifer anthracnose fungus</name>
    <dbReference type="NCBI Taxonomy" id="759273"/>
    <lineage>
        <taxon>Eukaryota</taxon>
        <taxon>Fungi</taxon>
        <taxon>Dikarya</taxon>
        <taxon>Ascomycota</taxon>
        <taxon>Pezizomycotina</taxon>
        <taxon>Sordariomycetes</taxon>
        <taxon>Hypocreomycetidae</taxon>
        <taxon>Glomerellales</taxon>
        <taxon>Glomerellaceae</taxon>
        <taxon>Colletotrichum</taxon>
        <taxon>Colletotrichum destructivum species complex</taxon>
    </lineage>
</organism>
<dbReference type="GO" id="GO:0004497">
    <property type="term" value="F:monooxygenase activity"/>
    <property type="evidence" value="ECO:0007669"/>
    <property type="project" value="UniProtKB-KW"/>
</dbReference>
<dbReference type="Gene3D" id="3.20.20.30">
    <property type="entry name" value="Luciferase-like domain"/>
    <property type="match status" value="1"/>
</dbReference>
<dbReference type="STRING" id="759273.H1VZU2"/>
<dbReference type="SUPFAM" id="SSF51679">
    <property type="entry name" value="Bacterial luciferase-like"/>
    <property type="match status" value="1"/>
</dbReference>
<dbReference type="HOGENOM" id="CLU_022256_4_3_1"/>
<keyword evidence="1" id="KW-0560">Oxidoreductase</keyword>
<dbReference type="InterPro" id="IPR036661">
    <property type="entry name" value="Luciferase-like_sf"/>
</dbReference>
<sequence length="79" mass="8956">MSDENQNGATGAKPKKQILLNAFDMFTVGHLSFGQWRNPKDRAKDKRRDLTYWTDLAKLLDKGGFVGLFLADTYGPYDT</sequence>
<dbReference type="PANTHER" id="PTHR30011:SF30">
    <property type="entry name" value="XENOBIOTIC COMPOUND MONOOXYGENASE, DSZA FAMILY (AFU_ORTHOLOGUE AFUA_6G01920)"/>
    <property type="match status" value="1"/>
</dbReference>
<dbReference type="PANTHER" id="PTHR30011">
    <property type="entry name" value="ALKANESULFONATE MONOOXYGENASE-RELATED"/>
    <property type="match status" value="1"/>
</dbReference>
<dbReference type="EMBL" id="CACQ02008025">
    <property type="protein sequence ID" value="CCF45754.1"/>
    <property type="molecule type" value="Genomic_DNA"/>
</dbReference>
<dbReference type="InterPro" id="IPR051260">
    <property type="entry name" value="Diverse_substr_monoxygenases"/>
</dbReference>
<proteinExistence type="predicted"/>
<dbReference type="VEuPathDB" id="FungiDB:CH63R_05609"/>
<evidence type="ECO:0000313" key="1">
    <source>
        <dbReference type="EMBL" id="CCF45754.1"/>
    </source>
</evidence>
<name>H1VZU2_COLHI</name>
<accession>H1VZU2</accession>
<dbReference type="GO" id="GO:0016705">
    <property type="term" value="F:oxidoreductase activity, acting on paired donors, with incorporation or reduction of molecular oxygen"/>
    <property type="evidence" value="ECO:0007669"/>
    <property type="project" value="InterPro"/>
</dbReference>